<dbReference type="InterPro" id="IPR001932">
    <property type="entry name" value="PPM-type_phosphatase-like_dom"/>
</dbReference>
<reference evidence="2" key="1">
    <citation type="submission" date="2020-02" db="EMBL/GenBank/DDBJ databases">
        <authorList>
            <person name="Meier V. D."/>
        </authorList>
    </citation>
    <scope>NUCLEOTIDE SEQUENCE</scope>
    <source>
        <strain evidence="2">AVDCRST_MAG92</strain>
    </source>
</reference>
<dbReference type="PANTHER" id="PTHR35801:SF1">
    <property type="entry name" value="PHOSPHOSERINE PHOSPHATASE RSBX"/>
    <property type="match status" value="1"/>
</dbReference>
<dbReference type="Pfam" id="PF07228">
    <property type="entry name" value="SpoIIE"/>
    <property type="match status" value="1"/>
</dbReference>
<sequence length="335" mass="35816">MNNAVVLSISESSQAGEARRIALALASRLSFNETDRGKVGIVVTEVANNLVQHARNGVLILQEIAQNNQVGIEIISLDQGPGITNISDCLRDGFSTKKTPGNGLGAIRRLSARFEIHSTPEQGTAVLAQLWANSFSPSPSKDKLELSAICVPIKGESVSGDTWASANIGDRNLILVVDGLGHGPMAAEAASVAVRVFRDEVDHSPKAIVEAMHGAMGRTRGAALAIAQINLEQQTVCFVGVGNIAATIHSSAGNSRMISHNGTVGHEVRKIQEFTYPWHREGILIMHSDGLGTHWTVERYAGLAAKHPSLIAGILYRDFNRGRDDVTVLVAREDN</sequence>
<dbReference type="InterPro" id="IPR003594">
    <property type="entry name" value="HATPase_dom"/>
</dbReference>
<organism evidence="2">
    <name type="scientific">uncultured Coleofasciculus sp</name>
    <dbReference type="NCBI Taxonomy" id="1267456"/>
    <lineage>
        <taxon>Bacteria</taxon>
        <taxon>Bacillati</taxon>
        <taxon>Cyanobacteriota</taxon>
        <taxon>Cyanophyceae</taxon>
        <taxon>Coleofasciculales</taxon>
        <taxon>Coleofasciculaceae</taxon>
        <taxon>Coleofasciculus</taxon>
        <taxon>environmental samples</taxon>
    </lineage>
</organism>
<dbReference type="SMART" id="SM00331">
    <property type="entry name" value="PP2C_SIG"/>
    <property type="match status" value="1"/>
</dbReference>
<name>A0A6J4JT73_9CYAN</name>
<dbReference type="EMBL" id="CADCTM010000694">
    <property type="protein sequence ID" value="CAA9286967.1"/>
    <property type="molecule type" value="Genomic_DNA"/>
</dbReference>
<feature type="domain" description="PPM-type phosphatase" evidence="1">
    <location>
        <begin position="141"/>
        <end position="333"/>
    </location>
</feature>
<dbReference type="AlphaFoldDB" id="A0A6J4JT73"/>
<proteinExistence type="predicted"/>
<gene>
    <name evidence="2" type="ORF">AVDCRST_MAG92-3990</name>
</gene>
<dbReference type="InterPro" id="IPR036457">
    <property type="entry name" value="PPM-type-like_dom_sf"/>
</dbReference>
<evidence type="ECO:0000313" key="2">
    <source>
        <dbReference type="EMBL" id="CAA9286967.1"/>
    </source>
</evidence>
<dbReference type="CDD" id="cd16934">
    <property type="entry name" value="HATPase_RsbT-like"/>
    <property type="match status" value="1"/>
</dbReference>
<dbReference type="Gene3D" id="3.60.40.10">
    <property type="entry name" value="PPM-type phosphatase domain"/>
    <property type="match status" value="1"/>
</dbReference>
<dbReference type="GO" id="GO:0016787">
    <property type="term" value="F:hydrolase activity"/>
    <property type="evidence" value="ECO:0007669"/>
    <property type="project" value="UniProtKB-KW"/>
</dbReference>
<dbReference type="Gene3D" id="3.30.565.10">
    <property type="entry name" value="Histidine kinase-like ATPase, C-terminal domain"/>
    <property type="match status" value="1"/>
</dbReference>
<dbReference type="SUPFAM" id="SSF55874">
    <property type="entry name" value="ATPase domain of HSP90 chaperone/DNA topoisomerase II/histidine kinase"/>
    <property type="match status" value="1"/>
</dbReference>
<dbReference type="InterPro" id="IPR036890">
    <property type="entry name" value="HATPase_C_sf"/>
</dbReference>
<dbReference type="InterPro" id="IPR039248">
    <property type="entry name" value="Ptase_RsbX"/>
</dbReference>
<dbReference type="EC" id="3.1.3.3" evidence="2"/>
<dbReference type="PANTHER" id="PTHR35801">
    <property type="entry name" value="PHOSPHOSERINE PHOSPHATASE RSBX"/>
    <property type="match status" value="1"/>
</dbReference>
<accession>A0A6J4JT73</accession>
<dbReference type="SUPFAM" id="SSF81606">
    <property type="entry name" value="PP2C-like"/>
    <property type="match status" value="1"/>
</dbReference>
<protein>
    <submittedName>
        <fullName evidence="2">Phosphoserine phosphatase rsbX</fullName>
        <ecNumber evidence="2">3.1.3.3</ecNumber>
    </submittedName>
</protein>
<dbReference type="Pfam" id="PF13581">
    <property type="entry name" value="HATPase_c_2"/>
    <property type="match status" value="1"/>
</dbReference>
<evidence type="ECO:0000259" key="1">
    <source>
        <dbReference type="SMART" id="SM00331"/>
    </source>
</evidence>
<keyword evidence="2" id="KW-0378">Hydrolase</keyword>